<accession>A0A9J6DAA8</accession>
<feature type="region of interest" description="Disordered" evidence="1">
    <location>
        <begin position="81"/>
        <end position="109"/>
    </location>
</feature>
<proteinExistence type="predicted"/>
<dbReference type="AlphaFoldDB" id="A0A9J6DAA8"/>
<evidence type="ECO:0000313" key="3">
    <source>
        <dbReference type="Proteomes" id="UP000821866"/>
    </source>
</evidence>
<protein>
    <submittedName>
        <fullName evidence="2">Uncharacterized protein</fullName>
    </submittedName>
</protein>
<name>A0A9J6DAA8_RHIMP</name>
<reference evidence="2" key="2">
    <citation type="submission" date="2021-09" db="EMBL/GenBank/DDBJ databases">
        <authorList>
            <person name="Jia N."/>
            <person name="Wang J."/>
            <person name="Shi W."/>
            <person name="Du L."/>
            <person name="Sun Y."/>
            <person name="Zhan W."/>
            <person name="Jiang J."/>
            <person name="Wang Q."/>
            <person name="Zhang B."/>
            <person name="Ji P."/>
            <person name="Sakyi L.B."/>
            <person name="Cui X."/>
            <person name="Yuan T."/>
            <person name="Jiang B."/>
            <person name="Yang W."/>
            <person name="Lam T.T.-Y."/>
            <person name="Chang Q."/>
            <person name="Ding S."/>
            <person name="Wang X."/>
            <person name="Zhu J."/>
            <person name="Ruan X."/>
            <person name="Zhao L."/>
            <person name="Wei J."/>
            <person name="Que T."/>
            <person name="Du C."/>
            <person name="Cheng J."/>
            <person name="Dai P."/>
            <person name="Han X."/>
            <person name="Huang E."/>
            <person name="Gao Y."/>
            <person name="Liu J."/>
            <person name="Shao H."/>
            <person name="Ye R."/>
            <person name="Li L."/>
            <person name="Wei W."/>
            <person name="Wang X."/>
            <person name="Wang C."/>
            <person name="Huo Q."/>
            <person name="Li W."/>
            <person name="Guo W."/>
            <person name="Chen H."/>
            <person name="Chen S."/>
            <person name="Zhou L."/>
            <person name="Zhou L."/>
            <person name="Ni X."/>
            <person name="Tian J."/>
            <person name="Zhou Y."/>
            <person name="Sheng Y."/>
            <person name="Liu T."/>
            <person name="Pan Y."/>
            <person name="Xia L."/>
            <person name="Li J."/>
            <person name="Zhao F."/>
            <person name="Cao W."/>
        </authorList>
    </citation>
    <scope>NUCLEOTIDE SEQUENCE</scope>
    <source>
        <strain evidence="2">Rmic-2018</strain>
        <tissue evidence="2">Larvae</tissue>
    </source>
</reference>
<keyword evidence="3" id="KW-1185">Reference proteome</keyword>
<sequence length="188" mass="19430">MDDRLSAGTLEQCDSRMLSLSAAACDNGVACVLIAHARRSAPRSLPAVGALASRGRPAAGALSLRRLFFCWSPFAQQSLAVSEPEDQPSPSAAASSAGSEPSTELESASQALATIGAAPSETMLLLESPQRDDNHDVIVVDCSLSTSGAAIGYGQRGHDRSTVPGWCNIVCAPANGCFTNLRNLFPGV</sequence>
<dbReference type="EMBL" id="JABSTU010000010">
    <property type="protein sequence ID" value="KAH8018984.1"/>
    <property type="molecule type" value="Genomic_DNA"/>
</dbReference>
<reference evidence="2" key="1">
    <citation type="journal article" date="2020" name="Cell">
        <title>Large-Scale Comparative Analyses of Tick Genomes Elucidate Their Genetic Diversity and Vector Capacities.</title>
        <authorList>
            <consortium name="Tick Genome and Microbiome Consortium (TIGMIC)"/>
            <person name="Jia N."/>
            <person name="Wang J."/>
            <person name="Shi W."/>
            <person name="Du L."/>
            <person name="Sun Y."/>
            <person name="Zhan W."/>
            <person name="Jiang J.F."/>
            <person name="Wang Q."/>
            <person name="Zhang B."/>
            <person name="Ji P."/>
            <person name="Bell-Sakyi L."/>
            <person name="Cui X.M."/>
            <person name="Yuan T.T."/>
            <person name="Jiang B.G."/>
            <person name="Yang W.F."/>
            <person name="Lam T.T."/>
            <person name="Chang Q.C."/>
            <person name="Ding S.J."/>
            <person name="Wang X.J."/>
            <person name="Zhu J.G."/>
            <person name="Ruan X.D."/>
            <person name="Zhao L."/>
            <person name="Wei J.T."/>
            <person name="Ye R.Z."/>
            <person name="Que T.C."/>
            <person name="Du C.H."/>
            <person name="Zhou Y.H."/>
            <person name="Cheng J.X."/>
            <person name="Dai P.F."/>
            <person name="Guo W.B."/>
            <person name="Han X.H."/>
            <person name="Huang E.J."/>
            <person name="Li L.F."/>
            <person name="Wei W."/>
            <person name="Gao Y.C."/>
            <person name="Liu J.Z."/>
            <person name="Shao H.Z."/>
            <person name="Wang X."/>
            <person name="Wang C.C."/>
            <person name="Yang T.C."/>
            <person name="Huo Q.B."/>
            <person name="Li W."/>
            <person name="Chen H.Y."/>
            <person name="Chen S.E."/>
            <person name="Zhou L.G."/>
            <person name="Ni X.B."/>
            <person name="Tian J.H."/>
            <person name="Sheng Y."/>
            <person name="Liu T."/>
            <person name="Pan Y.S."/>
            <person name="Xia L.Y."/>
            <person name="Li J."/>
            <person name="Zhao F."/>
            <person name="Cao W.C."/>
        </authorList>
    </citation>
    <scope>NUCLEOTIDE SEQUENCE</scope>
    <source>
        <strain evidence="2">Rmic-2018</strain>
    </source>
</reference>
<gene>
    <name evidence="2" type="ORF">HPB51_014317</name>
</gene>
<evidence type="ECO:0000256" key="1">
    <source>
        <dbReference type="SAM" id="MobiDB-lite"/>
    </source>
</evidence>
<comment type="caution">
    <text evidence="2">The sequence shown here is derived from an EMBL/GenBank/DDBJ whole genome shotgun (WGS) entry which is preliminary data.</text>
</comment>
<organism evidence="2 3">
    <name type="scientific">Rhipicephalus microplus</name>
    <name type="common">Cattle tick</name>
    <name type="synonym">Boophilus microplus</name>
    <dbReference type="NCBI Taxonomy" id="6941"/>
    <lineage>
        <taxon>Eukaryota</taxon>
        <taxon>Metazoa</taxon>
        <taxon>Ecdysozoa</taxon>
        <taxon>Arthropoda</taxon>
        <taxon>Chelicerata</taxon>
        <taxon>Arachnida</taxon>
        <taxon>Acari</taxon>
        <taxon>Parasitiformes</taxon>
        <taxon>Ixodida</taxon>
        <taxon>Ixodoidea</taxon>
        <taxon>Ixodidae</taxon>
        <taxon>Rhipicephalinae</taxon>
        <taxon>Rhipicephalus</taxon>
        <taxon>Boophilus</taxon>
    </lineage>
</organism>
<dbReference type="Proteomes" id="UP000821866">
    <property type="component" value="Chromosome 8"/>
</dbReference>
<evidence type="ECO:0000313" key="2">
    <source>
        <dbReference type="EMBL" id="KAH8018984.1"/>
    </source>
</evidence>
<feature type="compositionally biased region" description="Low complexity" evidence="1">
    <location>
        <begin position="88"/>
        <end position="104"/>
    </location>
</feature>